<protein>
    <recommendedName>
        <fullName evidence="3">Hydroxymethylpyrimidine pyrophosphatase</fullName>
    </recommendedName>
</protein>
<dbReference type="EMBL" id="FAOZ01000046">
    <property type="protein sequence ID" value="CUU60731.1"/>
    <property type="molecule type" value="Genomic_DNA"/>
</dbReference>
<evidence type="ECO:0008006" key="3">
    <source>
        <dbReference type="Google" id="ProtNLM"/>
    </source>
</evidence>
<dbReference type="PIRSF" id="PIRSF030802">
    <property type="entry name" value="UCP030802"/>
    <property type="match status" value="1"/>
</dbReference>
<proteinExistence type="predicted"/>
<dbReference type="SUPFAM" id="SSF56784">
    <property type="entry name" value="HAD-like"/>
    <property type="match status" value="1"/>
</dbReference>
<dbReference type="AlphaFoldDB" id="A0A0S4QYL0"/>
<keyword evidence="2" id="KW-1185">Reference proteome</keyword>
<reference evidence="2" key="1">
    <citation type="submission" date="2015-11" db="EMBL/GenBank/DDBJ databases">
        <authorList>
            <person name="Varghese N."/>
        </authorList>
    </citation>
    <scope>NUCLEOTIDE SEQUENCE [LARGE SCALE GENOMIC DNA]</scope>
    <source>
        <strain evidence="2">DSM 45899</strain>
    </source>
</reference>
<name>A0A0S4QYL0_9ACTN</name>
<sequence length="287" mass="29936">MTTVSTAAGAGTGAGAGTALLACDLDLTLIFSRRHFGLAPGAAEPEVTGVEQIDGAAYSFSSDVSLRLLADLHRTAVFTPVTTRTLAQYQRVDLGLRPRYAVAANGGHLLVDGVPDPVWADEIAGRLADGCAPLAQVLELAERLGTQDWARLVRVADDLFVYLVAHSREMIPDLSEVAAEVAAAGWSLSSQGRKVYLVPGPLTKQAAVAEVARRAGASRVFAAGDSVLDMPMLSAADRAVRPAHGELHELGWAAPNLTVTSGTGLLASEELLGLLHSWVRAGQPSTA</sequence>
<dbReference type="InterPro" id="IPR023214">
    <property type="entry name" value="HAD_sf"/>
</dbReference>
<evidence type="ECO:0000313" key="1">
    <source>
        <dbReference type="EMBL" id="CUU60731.1"/>
    </source>
</evidence>
<dbReference type="InterPro" id="IPR024197">
    <property type="entry name" value="TPP-like"/>
</dbReference>
<dbReference type="InterPro" id="IPR036412">
    <property type="entry name" value="HAD-like_sf"/>
</dbReference>
<evidence type="ECO:0000313" key="2">
    <source>
        <dbReference type="Proteomes" id="UP000198802"/>
    </source>
</evidence>
<dbReference type="Proteomes" id="UP000198802">
    <property type="component" value="Unassembled WGS sequence"/>
</dbReference>
<accession>A0A0S4QYL0</accession>
<organism evidence="1 2">
    <name type="scientific">Parafrankia irregularis</name>
    <dbReference type="NCBI Taxonomy" id="795642"/>
    <lineage>
        <taxon>Bacteria</taxon>
        <taxon>Bacillati</taxon>
        <taxon>Actinomycetota</taxon>
        <taxon>Actinomycetes</taxon>
        <taxon>Frankiales</taxon>
        <taxon>Frankiaceae</taxon>
        <taxon>Parafrankia</taxon>
    </lineage>
</organism>
<dbReference type="RefSeq" id="WP_091286143.1">
    <property type="nucleotide sequence ID" value="NZ_FAOZ01000046.1"/>
</dbReference>
<gene>
    <name evidence="1" type="ORF">Ga0074812_14610</name>
</gene>
<dbReference type="Gene3D" id="3.40.50.1000">
    <property type="entry name" value="HAD superfamily/HAD-like"/>
    <property type="match status" value="2"/>
</dbReference>